<reference evidence="2 3" key="1">
    <citation type="submission" date="2014-02" db="EMBL/GenBank/DDBJ databases">
        <title>Single nucleus genome sequencing reveals high similarity among nuclei of an endomycorrhizal fungus.</title>
        <authorList>
            <person name="Lin K."/>
            <person name="Geurts R."/>
            <person name="Zhang Z."/>
            <person name="Limpens E."/>
            <person name="Saunders D.G."/>
            <person name="Mu D."/>
            <person name="Pang E."/>
            <person name="Cao H."/>
            <person name="Cha H."/>
            <person name="Lin T."/>
            <person name="Zhou Q."/>
            <person name="Shang Y."/>
            <person name="Li Y."/>
            <person name="Ivanov S."/>
            <person name="Sharma T."/>
            <person name="Velzen R.V."/>
            <person name="Ruijter N.D."/>
            <person name="Aanen D.K."/>
            <person name="Win J."/>
            <person name="Kamoun S."/>
            <person name="Bisseling T."/>
            <person name="Huang S."/>
        </authorList>
    </citation>
    <scope>NUCLEOTIDE SEQUENCE [LARGE SCALE GENOMIC DNA]</scope>
    <source>
        <strain evidence="3">DAOM197198w</strain>
    </source>
</reference>
<evidence type="ECO:0000256" key="1">
    <source>
        <dbReference type="SAM" id="MobiDB-lite"/>
    </source>
</evidence>
<evidence type="ECO:0000313" key="2">
    <source>
        <dbReference type="EMBL" id="EXX78762.1"/>
    </source>
</evidence>
<protein>
    <submittedName>
        <fullName evidence="2">Uncharacterized protein</fullName>
    </submittedName>
</protein>
<proteinExistence type="predicted"/>
<feature type="region of interest" description="Disordered" evidence="1">
    <location>
        <begin position="30"/>
        <end position="73"/>
    </location>
</feature>
<dbReference type="Proteomes" id="UP000022910">
    <property type="component" value="Unassembled WGS sequence"/>
</dbReference>
<dbReference type="AlphaFoldDB" id="A0A015KAH3"/>
<organism evidence="2 3">
    <name type="scientific">Rhizophagus irregularis (strain DAOM 197198w)</name>
    <name type="common">Glomus intraradices</name>
    <dbReference type="NCBI Taxonomy" id="1432141"/>
    <lineage>
        <taxon>Eukaryota</taxon>
        <taxon>Fungi</taxon>
        <taxon>Fungi incertae sedis</taxon>
        <taxon>Mucoromycota</taxon>
        <taxon>Glomeromycotina</taxon>
        <taxon>Glomeromycetes</taxon>
        <taxon>Glomerales</taxon>
        <taxon>Glomeraceae</taxon>
        <taxon>Rhizophagus</taxon>
    </lineage>
</organism>
<evidence type="ECO:0000313" key="3">
    <source>
        <dbReference type="Proteomes" id="UP000022910"/>
    </source>
</evidence>
<gene>
    <name evidence="2" type="ORF">RirG_012230</name>
</gene>
<dbReference type="EMBL" id="JEMT01008450">
    <property type="protein sequence ID" value="EXX78762.1"/>
    <property type="molecule type" value="Genomic_DNA"/>
</dbReference>
<name>A0A015KAH3_RHIIW</name>
<comment type="caution">
    <text evidence="2">The sequence shown here is derived from an EMBL/GenBank/DDBJ whole genome shotgun (WGS) entry which is preliminary data.</text>
</comment>
<keyword evidence="3" id="KW-1185">Reference proteome</keyword>
<dbReference type="PROSITE" id="PS51257">
    <property type="entry name" value="PROKAR_LIPOPROTEIN"/>
    <property type="match status" value="1"/>
</dbReference>
<dbReference type="HOGENOM" id="CLU_2706153_0_0_1"/>
<sequence length="73" mass="7940">MGRVRRRVASGQAAATLHYRTLPGASFHVSAACPRSGQSPTMVARYPRRTRDKTAHVMPRELKGKPRRGAAAA</sequence>
<feature type="compositionally biased region" description="Basic and acidic residues" evidence="1">
    <location>
        <begin position="52"/>
        <end position="64"/>
    </location>
</feature>
<accession>A0A015KAH3</accession>